<reference evidence="2 3" key="1">
    <citation type="submission" date="2018-06" db="EMBL/GenBank/DDBJ databases">
        <title>Genome Sequence of the Brown Rot Fungal Pathogen Monilinia fructigena.</title>
        <authorList>
            <person name="Landi L."/>
            <person name="De Miccolis Angelini R.M."/>
            <person name="Pollastro S."/>
            <person name="Abate D."/>
            <person name="Faretra F."/>
            <person name="Romanazzi G."/>
        </authorList>
    </citation>
    <scope>NUCLEOTIDE SEQUENCE [LARGE SCALE GENOMIC DNA]</scope>
    <source>
        <strain evidence="2 3">Mfrg269</strain>
    </source>
</reference>
<evidence type="ECO:0000313" key="3">
    <source>
        <dbReference type="Proteomes" id="UP000249056"/>
    </source>
</evidence>
<dbReference type="AlphaFoldDB" id="A0A395IUS6"/>
<gene>
    <name evidence="2" type="ORF">DID88_002595</name>
</gene>
<evidence type="ECO:0000313" key="2">
    <source>
        <dbReference type="EMBL" id="RAL62109.1"/>
    </source>
</evidence>
<dbReference type="OrthoDB" id="3484245at2759"/>
<comment type="caution">
    <text evidence="2">The sequence shown here is derived from an EMBL/GenBank/DDBJ whole genome shotgun (WGS) entry which is preliminary data.</text>
</comment>
<proteinExistence type="predicted"/>
<organism evidence="2 3">
    <name type="scientific">Monilinia fructigena</name>
    <dbReference type="NCBI Taxonomy" id="38457"/>
    <lineage>
        <taxon>Eukaryota</taxon>
        <taxon>Fungi</taxon>
        <taxon>Dikarya</taxon>
        <taxon>Ascomycota</taxon>
        <taxon>Pezizomycotina</taxon>
        <taxon>Leotiomycetes</taxon>
        <taxon>Helotiales</taxon>
        <taxon>Sclerotiniaceae</taxon>
        <taxon>Monilinia</taxon>
    </lineage>
</organism>
<name>A0A395IUS6_9HELO</name>
<sequence length="515" mass="59238">MVEQIIDPAKPIMSFQDRETILEGHAQTYARPDERDTELMDYLNSYTGPDPETPDGDLGDTNLLPFKPLTRVDLQRFMDWCGPFLGLDSDIKYSSRIGESILKVTDAYLRQICLFVNSHSPVRNTRKEFATMAYLSHDFWDPPSNPPTEEYIEDRAEYIRTTARLSPSRLQALTHLFIHIIPSRSLIDVKPDSALMVITPRAATIEYLDQLDDTTKHYLIGDIMNVISRVDRDRQSTWLELGDWKCRAGAPTGELNTDHRPPDKLRATQIHVCTTALGQAFGHDVNMFCGLAGGRYIYNRPAYDILNWRKAVVIAYDLHCGYFSNVIGDRHYKPRVKRMFGHRRHNEGDKKTWIDNARQRRNGSPWLHFSPQVYKRLLPRELAQWNAENIWRGLDEEELMELARTRMEHPARRGRYVHMPQGAELGEFGPRMKWQRARVLRMWLEDRDVSGGRRMSRYHNPDESVGWERAGKEPEAVASMGSGDPKVSTSDPSAKIPFLGGTSQSRQAARMLALL</sequence>
<keyword evidence="3" id="KW-1185">Reference proteome</keyword>
<accession>A0A395IUS6</accession>
<evidence type="ECO:0000256" key="1">
    <source>
        <dbReference type="SAM" id="MobiDB-lite"/>
    </source>
</evidence>
<protein>
    <submittedName>
        <fullName evidence="2">Uncharacterized protein</fullName>
    </submittedName>
</protein>
<dbReference type="Proteomes" id="UP000249056">
    <property type="component" value="Unassembled WGS sequence"/>
</dbReference>
<feature type="region of interest" description="Disordered" evidence="1">
    <location>
        <begin position="453"/>
        <end position="502"/>
    </location>
</feature>
<dbReference type="EMBL" id="QKRW01000026">
    <property type="protein sequence ID" value="RAL62109.1"/>
    <property type="molecule type" value="Genomic_DNA"/>
</dbReference>